<dbReference type="InterPro" id="IPR031961">
    <property type="entry name" value="DUF4780"/>
</dbReference>
<dbReference type="GeneID" id="108015464"/>
<dbReference type="RefSeq" id="XP_016937384.4">
    <property type="nucleotide sequence ID" value="XM_017081895.4"/>
</dbReference>
<feature type="region of interest" description="Disordered" evidence="1">
    <location>
        <begin position="39"/>
        <end position="73"/>
    </location>
</feature>
<organism evidence="3 4">
    <name type="scientific">Drosophila suzukii</name>
    <name type="common">Spotted-wing drosophila fruit fly</name>
    <dbReference type="NCBI Taxonomy" id="28584"/>
    <lineage>
        <taxon>Eukaryota</taxon>
        <taxon>Metazoa</taxon>
        <taxon>Ecdysozoa</taxon>
        <taxon>Arthropoda</taxon>
        <taxon>Hexapoda</taxon>
        <taxon>Insecta</taxon>
        <taxon>Pterygota</taxon>
        <taxon>Neoptera</taxon>
        <taxon>Endopterygota</taxon>
        <taxon>Diptera</taxon>
        <taxon>Brachycera</taxon>
        <taxon>Muscomorpha</taxon>
        <taxon>Ephydroidea</taxon>
        <taxon>Drosophilidae</taxon>
        <taxon>Drosophila</taxon>
        <taxon>Sophophora</taxon>
    </lineage>
</organism>
<dbReference type="Proteomes" id="UP001652628">
    <property type="component" value="Chromosome 3"/>
</dbReference>
<feature type="region of interest" description="Disordered" evidence="1">
    <location>
        <begin position="130"/>
        <end position="165"/>
    </location>
</feature>
<protein>
    <recommendedName>
        <fullName evidence="2">DUF4780 domain-containing protein</fullName>
    </recommendedName>
</protein>
<evidence type="ECO:0000256" key="1">
    <source>
        <dbReference type="SAM" id="MobiDB-lite"/>
    </source>
</evidence>
<evidence type="ECO:0000259" key="2">
    <source>
        <dbReference type="Pfam" id="PF16012"/>
    </source>
</evidence>
<gene>
    <name evidence="4" type="primary">LOC108015464</name>
</gene>
<evidence type="ECO:0000313" key="4">
    <source>
        <dbReference type="RefSeq" id="XP_016937384.4"/>
    </source>
</evidence>
<name>A0AB39ZKA2_DROSZ</name>
<evidence type="ECO:0000313" key="3">
    <source>
        <dbReference type="Proteomes" id="UP001652628"/>
    </source>
</evidence>
<proteinExistence type="predicted"/>
<dbReference type="Pfam" id="PF16012">
    <property type="entry name" value="DUF4780"/>
    <property type="match status" value="1"/>
</dbReference>
<feature type="domain" description="DUF4780" evidence="2">
    <location>
        <begin position="168"/>
        <end position="343"/>
    </location>
</feature>
<sequence>MERTVCSWEKIKADQDTDTIIIDDDDDLDSSLWRRRMKSESPFDDKGSFSPQDDFPDHKEEVPQATKQKTNKKNPYKIRKARLSLARFVLGRIAKNEAEGRTHPKDAQDKARYQAVLMEFEQWKGRNMQAIQSTKPMPKSSVVKNGSPPRKRSKRPGRTKARKTDEVAKDNLVMALVDELHEDGQLLNQKWEEIETRLANMVTDRLMAVPDGPIPSFDSSDVIRGHRVIRCDDGFSKIFLAECVATIADTWDGLRIRLVHASEIPWRPRARIWLPKGQRDHSRILSCLRAQNLDIDMSDWSIVNAEEDMKASQSFVFLINRRCLPQLEAADYKVRYGIRMAKVKVLFAETDDLPVDNEEIKTWRHEDDIPHSSKFRRFS</sequence>
<dbReference type="AlphaFoldDB" id="A0AB39ZKA2"/>
<keyword evidence="3" id="KW-1185">Reference proteome</keyword>
<accession>A0AB39ZKA2</accession>
<reference evidence="4" key="1">
    <citation type="submission" date="2025-08" db="UniProtKB">
        <authorList>
            <consortium name="RefSeq"/>
        </authorList>
    </citation>
    <scope>IDENTIFICATION</scope>
</reference>
<feature type="compositionally biased region" description="Basic residues" evidence="1">
    <location>
        <begin position="149"/>
        <end position="161"/>
    </location>
</feature>